<proteinExistence type="predicted"/>
<organism evidence="1">
    <name type="scientific">Rhizophora mucronata</name>
    <name type="common">Asiatic mangrove</name>
    <dbReference type="NCBI Taxonomy" id="61149"/>
    <lineage>
        <taxon>Eukaryota</taxon>
        <taxon>Viridiplantae</taxon>
        <taxon>Streptophyta</taxon>
        <taxon>Embryophyta</taxon>
        <taxon>Tracheophyta</taxon>
        <taxon>Spermatophyta</taxon>
        <taxon>Magnoliopsida</taxon>
        <taxon>eudicotyledons</taxon>
        <taxon>Gunneridae</taxon>
        <taxon>Pentapetalae</taxon>
        <taxon>rosids</taxon>
        <taxon>fabids</taxon>
        <taxon>Malpighiales</taxon>
        <taxon>Rhizophoraceae</taxon>
        <taxon>Rhizophora</taxon>
    </lineage>
</organism>
<sequence>MIQNLQSPCICCMTNESILHPNPDILTSTSVNFV</sequence>
<dbReference type="EMBL" id="GGEC01072685">
    <property type="protein sequence ID" value="MBX53169.1"/>
    <property type="molecule type" value="Transcribed_RNA"/>
</dbReference>
<reference evidence="1" key="1">
    <citation type="submission" date="2018-02" db="EMBL/GenBank/DDBJ databases">
        <title>Rhizophora mucronata_Transcriptome.</title>
        <authorList>
            <person name="Meera S.P."/>
            <person name="Sreeshan A."/>
            <person name="Augustine A."/>
        </authorList>
    </citation>
    <scope>NUCLEOTIDE SEQUENCE</scope>
    <source>
        <tissue evidence="1">Leaf</tissue>
    </source>
</reference>
<protein>
    <submittedName>
        <fullName evidence="1">Uncharacterized protein</fullName>
    </submittedName>
</protein>
<dbReference type="AlphaFoldDB" id="A0A2P2PER2"/>
<evidence type="ECO:0000313" key="1">
    <source>
        <dbReference type="EMBL" id="MBX53169.1"/>
    </source>
</evidence>
<name>A0A2P2PER2_RHIMU</name>
<accession>A0A2P2PER2</accession>